<comment type="similarity">
    <text evidence="1">Belongs to the TolB family.</text>
</comment>
<evidence type="ECO:0000313" key="4">
    <source>
        <dbReference type="Proteomes" id="UP001056426"/>
    </source>
</evidence>
<evidence type="ECO:0000256" key="2">
    <source>
        <dbReference type="SAM" id="SignalP"/>
    </source>
</evidence>
<reference evidence="3" key="1">
    <citation type="submission" date="2022-05" db="EMBL/GenBank/DDBJ databases">
        <authorList>
            <person name="Sun X."/>
        </authorList>
    </citation>
    <scope>NUCLEOTIDE SEQUENCE</scope>
    <source>
        <strain evidence="3">Ai-910</strain>
    </source>
</reference>
<keyword evidence="2" id="KW-0732">Signal</keyword>
<sequence>MQGKIRRLYLIAAALILVCSNVHAQYYTTGNDPFGLRWRQIRTPHVRLVFEKGMYEQAARLAAFIDSVAPRVAWSLDHNPRRIDLLLHNQTAIANGMVAWAPKRSEFFTIPRQDLTSTEWLSQLAIHEYRHVVQIDKLNQGFTRGLNYVFGQQATGAVIGLYLPMWLLEGDAVVAETALTASGRGRSFAFTNEIKAQLLERGMYSYDKAYLGSYRDYVPNHYNMGYLMTANARALYGTDIWDKAFEYVGRNSWNPVAFNTTLRKSTGMNQRQLYKKIFSEMREQWTEELAGQMESSRQPINAPDDDYLLYSSPVAINDSTLITELSGPGVRSAIVSIDINTGKKKTLRYTGPRQSEPISANSVLVVWSELKWHPRWEHKVWSVIRTHDLGSNRSRYITHSGYLSSPAVHPDRKLIAAVKSSTINSYSIAFIDADNGKSIKEFPTPDNYYPIHPSWNSNGENLVMVLLSAKGRALFTLQPESGEWTQLSSWTYDEIKNPHQQGNLIWYSAQGDLSDEIFVFDAVTKENKRLTSSKFGAYHPTITPDGRLIYTDYRASGLRPVIHTDNSLYPAPNPALSVSGNLATLISRQEEGFFAANGKRAHIDEFPQEEEAPWTMEPVDSNTTDTSYLALEDLKEKYPEKRYSKFNLINIHSWAPAHIDFDEGDIHTGITLMSQNLHGTSLLMAGYNANPSYAHEKYYLDFSFRAFYPIFNITWRFGDKDFTDEGYYQPDPYDDYVYHYYIDKPLWHHSLKAGMRVPFNFSRGAWNRYLEGGVQFTYNSRQGFNFPFDKYLRLGQVLIPTGSTLTATVDMQDRYGMEYVMGVQNIRRGTSRDVGPRMGQTLTLFYRHSTGGTNDPGAIGGYIARLYLPGIGRHHSISTSISSQQRKWEQIRGETEDHFWLFYQYNDVISYPRGYDDMPNKHMKLIQLNYTMPLWNPDMSLGSFAYLKRLNLTAFYDKAWATYAMVDSNQGNTYKMEYTPSSTGVELMAETHLFRIYYPLQIGTRASYRLVDDKLRVELLLRTTIRIGS</sequence>
<dbReference type="KEGG" id="alkq:M9189_08610"/>
<dbReference type="SUPFAM" id="SSF82171">
    <property type="entry name" value="DPP6 N-terminal domain-like"/>
    <property type="match status" value="1"/>
</dbReference>
<dbReference type="RefSeq" id="WP_250722379.1">
    <property type="nucleotide sequence ID" value="NZ_CP098400.1"/>
</dbReference>
<reference evidence="3" key="2">
    <citation type="submission" date="2022-06" db="EMBL/GenBank/DDBJ databases">
        <title>Xiashengella guii gen. nov. sp. nov., a bacterium isolated form anaerobic digestion tank.</title>
        <authorList>
            <person name="Huang H."/>
        </authorList>
    </citation>
    <scope>NUCLEOTIDE SEQUENCE</scope>
    <source>
        <strain evidence="3">Ai-910</strain>
    </source>
</reference>
<protein>
    <submittedName>
        <fullName evidence="3">Uncharacterized protein</fullName>
    </submittedName>
</protein>
<dbReference type="PANTHER" id="PTHR36842">
    <property type="entry name" value="PROTEIN TOLB HOMOLOG"/>
    <property type="match status" value="1"/>
</dbReference>
<dbReference type="Pfam" id="PF07676">
    <property type="entry name" value="PD40"/>
    <property type="match status" value="1"/>
</dbReference>
<proteinExistence type="inferred from homology"/>
<keyword evidence="4" id="KW-1185">Reference proteome</keyword>
<feature type="signal peptide" evidence="2">
    <location>
        <begin position="1"/>
        <end position="24"/>
    </location>
</feature>
<dbReference type="Proteomes" id="UP001056426">
    <property type="component" value="Chromosome"/>
</dbReference>
<dbReference type="InterPro" id="IPR011659">
    <property type="entry name" value="WD40"/>
</dbReference>
<accession>A0A9J6ZM31</accession>
<dbReference type="Gene3D" id="2.120.10.30">
    <property type="entry name" value="TolB, C-terminal domain"/>
    <property type="match status" value="1"/>
</dbReference>
<feature type="chain" id="PRO_5039894888" evidence="2">
    <location>
        <begin position="25"/>
        <end position="1029"/>
    </location>
</feature>
<gene>
    <name evidence="3" type="ORF">M9189_08610</name>
</gene>
<dbReference type="PANTHER" id="PTHR36842:SF1">
    <property type="entry name" value="PROTEIN TOLB"/>
    <property type="match status" value="1"/>
</dbReference>
<evidence type="ECO:0000256" key="1">
    <source>
        <dbReference type="ARBA" id="ARBA00009820"/>
    </source>
</evidence>
<evidence type="ECO:0000313" key="3">
    <source>
        <dbReference type="EMBL" id="URW78916.1"/>
    </source>
</evidence>
<dbReference type="EMBL" id="CP098400">
    <property type="protein sequence ID" value="URW78916.1"/>
    <property type="molecule type" value="Genomic_DNA"/>
</dbReference>
<dbReference type="InterPro" id="IPR011042">
    <property type="entry name" value="6-blade_b-propeller_TolB-like"/>
</dbReference>
<organism evidence="3 4">
    <name type="scientific">Xiashengella succiniciproducens</name>
    <dbReference type="NCBI Taxonomy" id="2949635"/>
    <lineage>
        <taxon>Bacteria</taxon>
        <taxon>Pseudomonadati</taxon>
        <taxon>Bacteroidota</taxon>
        <taxon>Bacteroidia</taxon>
        <taxon>Marinilabiliales</taxon>
        <taxon>Marinilabiliaceae</taxon>
        <taxon>Xiashengella</taxon>
    </lineage>
</organism>
<dbReference type="AlphaFoldDB" id="A0A9J6ZM31"/>
<name>A0A9J6ZM31_9BACT</name>